<dbReference type="CDD" id="cd17319">
    <property type="entry name" value="MFS_ExuT_GudP_like"/>
    <property type="match status" value="1"/>
</dbReference>
<evidence type="ECO:0000256" key="3">
    <source>
        <dbReference type="ARBA" id="ARBA00022989"/>
    </source>
</evidence>
<evidence type="ECO:0000313" key="8">
    <source>
        <dbReference type="Proteomes" id="UP001302349"/>
    </source>
</evidence>
<accession>A0ABZ0IVQ0</accession>
<dbReference type="Pfam" id="PF07690">
    <property type="entry name" value="MFS_1"/>
    <property type="match status" value="1"/>
</dbReference>
<keyword evidence="3 5" id="KW-1133">Transmembrane helix</keyword>
<feature type="transmembrane region" description="Helical" evidence="5">
    <location>
        <begin position="75"/>
        <end position="94"/>
    </location>
</feature>
<gene>
    <name evidence="7" type="ORF">RT717_08080</name>
</gene>
<feature type="transmembrane region" description="Helical" evidence="5">
    <location>
        <begin position="255"/>
        <end position="277"/>
    </location>
</feature>
<dbReference type="InterPro" id="IPR036259">
    <property type="entry name" value="MFS_trans_sf"/>
</dbReference>
<evidence type="ECO:0000256" key="1">
    <source>
        <dbReference type="ARBA" id="ARBA00004141"/>
    </source>
</evidence>
<organism evidence="7 8">
    <name type="scientific">Imperialibacter roseus</name>
    <dbReference type="NCBI Taxonomy" id="1324217"/>
    <lineage>
        <taxon>Bacteria</taxon>
        <taxon>Pseudomonadati</taxon>
        <taxon>Bacteroidota</taxon>
        <taxon>Cytophagia</taxon>
        <taxon>Cytophagales</taxon>
        <taxon>Flammeovirgaceae</taxon>
        <taxon>Imperialibacter</taxon>
    </lineage>
</organism>
<dbReference type="InterPro" id="IPR011701">
    <property type="entry name" value="MFS"/>
</dbReference>
<evidence type="ECO:0000256" key="4">
    <source>
        <dbReference type="ARBA" id="ARBA00023136"/>
    </source>
</evidence>
<feature type="transmembrane region" description="Helical" evidence="5">
    <location>
        <begin position="345"/>
        <end position="366"/>
    </location>
</feature>
<evidence type="ECO:0000256" key="5">
    <source>
        <dbReference type="SAM" id="Phobius"/>
    </source>
</evidence>
<keyword evidence="2 5" id="KW-0812">Transmembrane</keyword>
<dbReference type="PANTHER" id="PTHR11662:SF285">
    <property type="entry name" value="HEXURONATE TRANSPORTER"/>
    <property type="match status" value="1"/>
</dbReference>
<dbReference type="InterPro" id="IPR050382">
    <property type="entry name" value="MFS_Na/Anion_cotransporter"/>
</dbReference>
<evidence type="ECO:0000313" key="7">
    <source>
        <dbReference type="EMBL" id="WOK08592.1"/>
    </source>
</evidence>
<dbReference type="RefSeq" id="WP_317491228.1">
    <property type="nucleotide sequence ID" value="NZ_CP136051.1"/>
</dbReference>
<protein>
    <submittedName>
        <fullName evidence="7">MFS transporter</fullName>
    </submittedName>
</protein>
<feature type="transmembrane region" description="Helical" evidence="5">
    <location>
        <begin position="313"/>
        <end position="333"/>
    </location>
</feature>
<dbReference type="SUPFAM" id="SSF103473">
    <property type="entry name" value="MFS general substrate transporter"/>
    <property type="match status" value="1"/>
</dbReference>
<feature type="transmembrane region" description="Helical" evidence="5">
    <location>
        <begin position="378"/>
        <end position="396"/>
    </location>
</feature>
<keyword evidence="8" id="KW-1185">Reference proteome</keyword>
<feature type="transmembrane region" description="Helical" evidence="5">
    <location>
        <begin position="215"/>
        <end position="235"/>
    </location>
</feature>
<feature type="domain" description="Major facilitator superfamily (MFS) profile" evidence="6">
    <location>
        <begin position="10"/>
        <end position="401"/>
    </location>
</feature>
<dbReference type="EMBL" id="CP136051">
    <property type="protein sequence ID" value="WOK08592.1"/>
    <property type="molecule type" value="Genomic_DNA"/>
</dbReference>
<evidence type="ECO:0000256" key="2">
    <source>
        <dbReference type="ARBA" id="ARBA00022692"/>
    </source>
</evidence>
<feature type="transmembrane region" description="Helical" evidence="5">
    <location>
        <begin position="100"/>
        <end position="123"/>
    </location>
</feature>
<feature type="transmembrane region" description="Helical" evidence="5">
    <location>
        <begin position="135"/>
        <end position="158"/>
    </location>
</feature>
<dbReference type="Gene3D" id="1.20.1250.20">
    <property type="entry name" value="MFS general substrate transporter like domains"/>
    <property type="match status" value="2"/>
</dbReference>
<feature type="transmembrane region" description="Helical" evidence="5">
    <location>
        <begin position="164"/>
        <end position="183"/>
    </location>
</feature>
<dbReference type="Proteomes" id="UP001302349">
    <property type="component" value="Chromosome"/>
</dbReference>
<reference evidence="7 8" key="1">
    <citation type="journal article" date="2023" name="Microbiol. Resour. Announc.">
        <title>Complete Genome Sequence of Imperialibacter roseus strain P4T.</title>
        <authorList>
            <person name="Tizabi D.R."/>
            <person name="Bachvaroff T."/>
            <person name="Hill R.T."/>
        </authorList>
    </citation>
    <scope>NUCLEOTIDE SEQUENCE [LARGE SCALE GENOMIC DNA]</scope>
    <source>
        <strain evidence="7 8">P4T</strain>
    </source>
</reference>
<proteinExistence type="predicted"/>
<feature type="transmembrane region" description="Helical" evidence="5">
    <location>
        <begin position="48"/>
        <end position="68"/>
    </location>
</feature>
<dbReference type="InterPro" id="IPR020846">
    <property type="entry name" value="MFS_dom"/>
</dbReference>
<feature type="transmembrane region" description="Helical" evidence="5">
    <location>
        <begin position="289"/>
        <end position="307"/>
    </location>
</feature>
<name>A0ABZ0IVQ0_9BACT</name>
<dbReference type="PANTHER" id="PTHR11662">
    <property type="entry name" value="SOLUTE CARRIER FAMILY 17"/>
    <property type="match status" value="1"/>
</dbReference>
<comment type="subcellular location">
    <subcellularLocation>
        <location evidence="1">Membrane</location>
        <topology evidence="1">Multi-pass membrane protein</topology>
    </subcellularLocation>
</comment>
<dbReference type="PROSITE" id="PS50850">
    <property type="entry name" value="MFS"/>
    <property type="match status" value="1"/>
</dbReference>
<sequence>MKTTTKYWWVVFLLLIATSLSFLDRQVLSIVIIKIKEDLFISDVEYGFINSGFLASYAIMFTLGGVLIDKYGSRLGLAVSVGFWSFATVLHSFAGSVFQFATFRFLLGIGEGGCFPGAVRAVIEWVPKTKHSLANGIAIGGSALGAVIAPPLCAYFLGFWDWRYIFIMTGAFGFVWLVAWLIITKKNELAEAPSKSEVAENRSFSFIKVLKSREALIFMAMRFVLDPILYFYMFWIPKYLNESHGLAVDKIGQLLWIPFLALGVANVTGGWVSDFIFQKTAKEAFSRQVVMGFAALMTLPVAAIGLLNSYVVILVLVGLAFFAHGLWITNYITSIGDVFGKTASSTVVGLSGSAGALSSLVLNPVIGLIISTYSYDSVWIYCGLMYPVVFIGYMIFTAKKKSAAFTAA</sequence>
<keyword evidence="4 5" id="KW-0472">Membrane</keyword>
<evidence type="ECO:0000259" key="6">
    <source>
        <dbReference type="PROSITE" id="PS50850"/>
    </source>
</evidence>